<accession>A0A1X0VFU9</accession>
<dbReference type="AlphaFoldDB" id="A0A1X0VFU9"/>
<dbReference type="eggNOG" id="COG4717">
    <property type="taxonomic scope" value="Bacteria"/>
</dbReference>
<dbReference type="Gene3D" id="3.40.50.300">
    <property type="entry name" value="P-loop containing nucleotide triphosphate hydrolases"/>
    <property type="match status" value="2"/>
</dbReference>
<feature type="coiled-coil region" evidence="1">
    <location>
        <begin position="216"/>
        <end position="246"/>
    </location>
</feature>
<keyword evidence="2" id="KW-1133">Transmembrane helix</keyword>
<gene>
    <name evidence="4" type="ORF">BMR96_01005</name>
</gene>
<proteinExistence type="predicted"/>
<dbReference type="PANTHER" id="PTHR41259">
    <property type="entry name" value="DOUBLE-STRAND BREAK REPAIR RAD50 ATPASE, PUTATIVE-RELATED"/>
    <property type="match status" value="1"/>
</dbReference>
<dbReference type="Proteomes" id="UP000192288">
    <property type="component" value="Unassembled WGS sequence"/>
</dbReference>
<evidence type="ECO:0000256" key="2">
    <source>
        <dbReference type="SAM" id="Phobius"/>
    </source>
</evidence>
<comment type="caution">
    <text evidence="4">The sequence shown here is derived from an EMBL/GenBank/DDBJ whole genome shotgun (WGS) entry which is preliminary data.</text>
</comment>
<feature type="domain" description="YhaN AAA" evidence="3">
    <location>
        <begin position="1"/>
        <end position="202"/>
    </location>
</feature>
<dbReference type="RefSeq" id="WP_080519029.1">
    <property type="nucleotide sequence ID" value="NZ_MPLS01000002.1"/>
</dbReference>
<evidence type="ECO:0000259" key="3">
    <source>
        <dbReference type="Pfam" id="PF13514"/>
    </source>
</evidence>
<keyword evidence="2" id="KW-0812">Transmembrane</keyword>
<dbReference type="Pfam" id="PF13514">
    <property type="entry name" value="AAA_27"/>
    <property type="match status" value="1"/>
</dbReference>
<feature type="transmembrane region" description="Helical" evidence="2">
    <location>
        <begin position="386"/>
        <end position="405"/>
    </location>
</feature>
<keyword evidence="2" id="KW-0472">Membrane</keyword>
<dbReference type="InterPro" id="IPR038734">
    <property type="entry name" value="YhaN_AAA"/>
</dbReference>
<dbReference type="InterPro" id="IPR027417">
    <property type="entry name" value="P-loop_NTPase"/>
</dbReference>
<dbReference type="EMBL" id="MPLS01000002">
    <property type="protein sequence ID" value="ORI98615.1"/>
    <property type="molecule type" value="Genomic_DNA"/>
</dbReference>
<dbReference type="PANTHER" id="PTHR41259:SF1">
    <property type="entry name" value="DOUBLE-STRAND BREAK REPAIR RAD50 ATPASE, PUTATIVE-RELATED"/>
    <property type="match status" value="1"/>
</dbReference>
<feature type="transmembrane region" description="Helical" evidence="2">
    <location>
        <begin position="363"/>
        <end position="380"/>
    </location>
</feature>
<organism evidence="4 5">
    <name type="scientific">Leuconostoc pseudomesenteroides</name>
    <dbReference type="NCBI Taxonomy" id="33968"/>
    <lineage>
        <taxon>Bacteria</taxon>
        <taxon>Bacillati</taxon>
        <taxon>Bacillota</taxon>
        <taxon>Bacilli</taxon>
        <taxon>Lactobacillales</taxon>
        <taxon>Lactobacillaceae</taxon>
        <taxon>Leuconostoc</taxon>
    </lineage>
</organism>
<keyword evidence="1" id="KW-0175">Coiled coil</keyword>
<feature type="coiled-coil region" evidence="1">
    <location>
        <begin position="577"/>
        <end position="614"/>
    </location>
</feature>
<evidence type="ECO:0000313" key="5">
    <source>
        <dbReference type="Proteomes" id="UP000192288"/>
    </source>
</evidence>
<name>A0A1X0VFU9_LEUPS</name>
<reference evidence="4 5" key="1">
    <citation type="journal article" date="2017" name="Front. Microbiol.">
        <title>Genomic Characterization of Dairy Associated Leuconostoc Species and Diversity of Leuconostocs in Undefined Mixed Mesophilic Starter Cultures.</title>
        <authorList>
            <person name="Frantzen C.A."/>
            <person name="Kot W."/>
            <person name="Pedersen T.B."/>
            <person name="Ardo Y.M."/>
            <person name="Broadbent J.R."/>
            <person name="Neve H."/>
            <person name="Hansen L.H."/>
            <person name="Dal Bello F."/>
            <person name="Ostlie H.M."/>
            <person name="Kleppen H.P."/>
            <person name="Vogensen F.K."/>
            <person name="Holo H."/>
        </authorList>
    </citation>
    <scope>NUCLEOTIDE SEQUENCE [LARGE SCALE GENOMIC DNA]</scope>
    <source>
        <strain evidence="4 5">LMGCF08</strain>
    </source>
</reference>
<evidence type="ECO:0000313" key="4">
    <source>
        <dbReference type="EMBL" id="ORI98615.1"/>
    </source>
</evidence>
<dbReference type="SUPFAM" id="SSF52540">
    <property type="entry name" value="P-loop containing nucleoside triphosphate hydrolases"/>
    <property type="match status" value="1"/>
</dbReference>
<sequence>MKIKQVHISGFGKWSQVAFDFNSQLQIIVGQNESGKSTLRAFIVGILFGFPSKKQSKNVYDPQDGSRYGGDLVVETANGDFRIARFDRTQSTLTITRLADQHEITNPEEWLSNELSPLTRKSFDDIFNFSEQDLIQMKQISAPDLQKLLLNLGAVGSTQWLETATEFDKKADKLFASRATGRRSLNQAVHSYEVSETELTKQSEQLKIFLDDQQTVSELTQSVAMLEKELDKSQENINQLTQLQRQYRLFYEAQQIERKQVRSVSESDLQHAEQLQVEIDLLASNIRRQEQDLSVQPESASEIEDSNKRLMTIKMMASQLVNDQRQHDELLAQQKAIQAQFATNKVPELLTADDDQRLSNYKVRFIGMVSGAILLTIAVYLVVTPIWLWLMVVIVLLSFIIRFVVKNNSVISDIKKQYYPLNGTQIRAVQPSIEHYLKLDNSLTAINQKIDLQSVHINKALQSLARDLNVALASQAIHDSVDQLAQTIQNRVLVKQNENVLRQQQQSQLDNMIEASSISLNQKKLDLKVIFQKYDVEKMTDLQNLDIAYHEQMVNDHRYQAMIQQIPAQDQKKLSAFEDAQALSKNLENEHNNLAQIKQHFAEEQAKLARIQAQQMQRVSNDDFMVMQQKVADQKTELITQFSEYLAQKLANRWIYSALHAASQNRFPKMMKFATEYFSQLTVRRYQHINFEKDEIIVTTARHESFNVMSLSTGTQEQLYVAMRLALARVIADVINFPMVIDDGFVNFDPQRRAIMLDMLAQLSDKQQIIYLTTSVETNDFPNMIKL</sequence>
<evidence type="ECO:0000256" key="1">
    <source>
        <dbReference type="SAM" id="Coils"/>
    </source>
</evidence>
<dbReference type="STRING" id="33968.BMS77_02540"/>
<protein>
    <submittedName>
        <fullName evidence="4">DNA repair protein</fullName>
    </submittedName>
</protein>
<dbReference type="eggNOG" id="COG0419">
    <property type="taxonomic scope" value="Bacteria"/>
</dbReference>